<organism evidence="4 5">
    <name type="scientific">Allostreptomyces psammosilenae</name>
    <dbReference type="NCBI Taxonomy" id="1892865"/>
    <lineage>
        <taxon>Bacteria</taxon>
        <taxon>Bacillati</taxon>
        <taxon>Actinomycetota</taxon>
        <taxon>Actinomycetes</taxon>
        <taxon>Kitasatosporales</taxon>
        <taxon>Streptomycetaceae</taxon>
        <taxon>Allostreptomyces</taxon>
    </lineage>
</organism>
<evidence type="ECO:0000256" key="2">
    <source>
        <dbReference type="SAM" id="Phobius"/>
    </source>
</evidence>
<name>A0A852ZWL2_9ACTN</name>
<keyword evidence="2" id="KW-0812">Transmembrane</keyword>
<evidence type="ECO:0000256" key="1">
    <source>
        <dbReference type="SAM" id="MobiDB-lite"/>
    </source>
</evidence>
<dbReference type="RefSeq" id="WP_179815312.1">
    <property type="nucleotide sequence ID" value="NZ_JACBZD010000001.1"/>
</dbReference>
<keyword evidence="2" id="KW-1133">Transmembrane helix</keyword>
<evidence type="ECO:0000313" key="5">
    <source>
        <dbReference type="Proteomes" id="UP000567795"/>
    </source>
</evidence>
<reference evidence="4 5" key="1">
    <citation type="submission" date="2020-07" db="EMBL/GenBank/DDBJ databases">
        <title>Sequencing the genomes of 1000 actinobacteria strains.</title>
        <authorList>
            <person name="Klenk H.-P."/>
        </authorList>
    </citation>
    <scope>NUCLEOTIDE SEQUENCE [LARGE SCALE GENOMIC DNA]</scope>
    <source>
        <strain evidence="4 5">DSM 42178</strain>
    </source>
</reference>
<protein>
    <recommendedName>
        <fullName evidence="6">Gram-positive cocci surface proteins LPxTG domain-containing protein</fullName>
    </recommendedName>
</protein>
<dbReference type="EMBL" id="JACBZD010000001">
    <property type="protein sequence ID" value="NYI06783.1"/>
    <property type="molecule type" value="Genomic_DNA"/>
</dbReference>
<gene>
    <name evidence="4" type="ORF">FHU37_003726</name>
</gene>
<sequence length="515" mass="50866">MRLRRSQAVAACLLAGVMATATAGGAQAAAWSGAPAAAVVTDTSSDGSLASDLLESLVAGEGDDLGEVASGINGLVGRTPFDATVTGLDGAELVPGGDPVVARAVLAATDGAEADRLGVLFGLTSWGGLEPEHLTVEVRGADGAWAPAAVSAHGGGLVLAGDLGEYPVSADGTVTVDFRLTADGDAPACGPVLGGVVAYDASAHTADDFLDLLDGAAEYPGDAIQAAAASALVLGDGGEDCAPWGDYHDLPTTWDGLDGAELVRGEPTVTTLTIANDTGRDVADLATSLFVWPEDGDDLVHDGDLVVEVADGDGGWRPVELPTMENLDDEDAYGDLGSYDIPAGEEVTLSLRVTAGAEAPEGGYYATFGGTAGLGDGDLGWYAYGGGHSTDGVELPDALASSADRLTADEAAGDDPAGDAAEVYFADAEATFTVAAATDDATAGPSPSATPQATTGGTSGAGGNTPNPNGQLASTGAGPATTLTAMGSAAALLAGLTLVLARRRADVRALRAPRA</sequence>
<dbReference type="Proteomes" id="UP000567795">
    <property type="component" value="Unassembled WGS sequence"/>
</dbReference>
<feature type="compositionally biased region" description="Low complexity" evidence="1">
    <location>
        <begin position="439"/>
        <end position="456"/>
    </location>
</feature>
<keyword evidence="2" id="KW-0472">Membrane</keyword>
<feature type="signal peptide" evidence="3">
    <location>
        <begin position="1"/>
        <end position="28"/>
    </location>
</feature>
<evidence type="ECO:0000313" key="4">
    <source>
        <dbReference type="EMBL" id="NYI06783.1"/>
    </source>
</evidence>
<evidence type="ECO:0000256" key="3">
    <source>
        <dbReference type="SAM" id="SignalP"/>
    </source>
</evidence>
<feature type="chain" id="PRO_5032438182" description="Gram-positive cocci surface proteins LPxTG domain-containing protein" evidence="3">
    <location>
        <begin position="29"/>
        <end position="515"/>
    </location>
</feature>
<keyword evidence="5" id="KW-1185">Reference proteome</keyword>
<feature type="region of interest" description="Disordered" evidence="1">
    <location>
        <begin position="439"/>
        <end position="478"/>
    </location>
</feature>
<comment type="caution">
    <text evidence="4">The sequence shown here is derived from an EMBL/GenBank/DDBJ whole genome shotgun (WGS) entry which is preliminary data.</text>
</comment>
<evidence type="ECO:0008006" key="6">
    <source>
        <dbReference type="Google" id="ProtNLM"/>
    </source>
</evidence>
<proteinExistence type="predicted"/>
<feature type="transmembrane region" description="Helical" evidence="2">
    <location>
        <begin position="483"/>
        <end position="501"/>
    </location>
</feature>
<keyword evidence="3" id="KW-0732">Signal</keyword>
<dbReference type="AlphaFoldDB" id="A0A852ZWL2"/>
<accession>A0A852ZWL2</accession>